<dbReference type="HOGENOM" id="CLU_3305577_0_0_0"/>
<evidence type="ECO:0000313" key="3">
    <source>
        <dbReference type="Proteomes" id="UP000004358"/>
    </source>
</evidence>
<proteinExistence type="predicted"/>
<reference evidence="2 3" key="1">
    <citation type="submission" date="2006-02" db="EMBL/GenBank/DDBJ databases">
        <authorList>
            <person name="Amann R."/>
            <person name="Ferriera S."/>
            <person name="Johnson J."/>
            <person name="Kravitz S."/>
            <person name="Halpern A."/>
            <person name="Remington K."/>
            <person name="Beeson K."/>
            <person name="Tran B."/>
            <person name="Rogers Y.-H."/>
            <person name="Friedman R."/>
            <person name="Venter J.C."/>
        </authorList>
    </citation>
    <scope>NUCLEOTIDE SEQUENCE [LARGE SCALE GENOMIC DNA]</scope>
    <source>
        <strain evidence="2 3">DSM 3645</strain>
    </source>
</reference>
<evidence type="ECO:0000256" key="1">
    <source>
        <dbReference type="SAM" id="Phobius"/>
    </source>
</evidence>
<accession>A3ZVN7</accession>
<organism evidence="2 3">
    <name type="scientific">Blastopirellula marina DSM 3645</name>
    <dbReference type="NCBI Taxonomy" id="314230"/>
    <lineage>
        <taxon>Bacteria</taxon>
        <taxon>Pseudomonadati</taxon>
        <taxon>Planctomycetota</taxon>
        <taxon>Planctomycetia</taxon>
        <taxon>Pirellulales</taxon>
        <taxon>Pirellulaceae</taxon>
        <taxon>Blastopirellula</taxon>
    </lineage>
</organism>
<feature type="transmembrane region" description="Helical" evidence="1">
    <location>
        <begin position="20"/>
        <end position="38"/>
    </location>
</feature>
<gene>
    <name evidence="2" type="ORF">DSM3645_02868</name>
</gene>
<keyword evidence="1" id="KW-0472">Membrane</keyword>
<dbReference type="AlphaFoldDB" id="A3ZVN7"/>
<dbReference type="Proteomes" id="UP000004358">
    <property type="component" value="Unassembled WGS sequence"/>
</dbReference>
<evidence type="ECO:0000313" key="2">
    <source>
        <dbReference type="EMBL" id="EAQ79383.1"/>
    </source>
</evidence>
<dbReference type="EMBL" id="AANZ01000014">
    <property type="protein sequence ID" value="EAQ79383.1"/>
    <property type="molecule type" value="Genomic_DNA"/>
</dbReference>
<keyword evidence="1" id="KW-1133">Transmembrane helix</keyword>
<sequence length="39" mass="4501">MTVSISMKFRNDLTKVIHEVRLRIAPFVGFGGLLLYFCK</sequence>
<comment type="caution">
    <text evidence="2">The sequence shown here is derived from an EMBL/GenBank/DDBJ whole genome shotgun (WGS) entry which is preliminary data.</text>
</comment>
<protein>
    <submittedName>
        <fullName evidence="2">Uncharacterized protein</fullName>
    </submittedName>
</protein>
<keyword evidence="1" id="KW-0812">Transmembrane</keyword>
<name>A3ZVN7_9BACT</name>